<sequence length="93" mass="11275">MSEFFTEKRDMLPCSDSVMEPRKWSNSSEYWHFPPLDHKNSLTEHRFSSIGLFLLSSIIFLNKKEHKSCLMNKVQEIQNLWYYLFKIKKWGLK</sequence>
<evidence type="ECO:0000313" key="1">
    <source>
        <dbReference type="EMBL" id="RNA26166.1"/>
    </source>
</evidence>
<gene>
    <name evidence="1" type="ORF">BpHYR1_027626</name>
</gene>
<dbReference type="EMBL" id="REGN01002787">
    <property type="protein sequence ID" value="RNA26166.1"/>
    <property type="molecule type" value="Genomic_DNA"/>
</dbReference>
<protein>
    <submittedName>
        <fullName evidence="1">Uncharacterized protein</fullName>
    </submittedName>
</protein>
<comment type="caution">
    <text evidence="1">The sequence shown here is derived from an EMBL/GenBank/DDBJ whole genome shotgun (WGS) entry which is preliminary data.</text>
</comment>
<name>A0A3M7RRH5_BRAPC</name>
<dbReference type="Proteomes" id="UP000276133">
    <property type="component" value="Unassembled WGS sequence"/>
</dbReference>
<proteinExistence type="predicted"/>
<organism evidence="1 2">
    <name type="scientific">Brachionus plicatilis</name>
    <name type="common">Marine rotifer</name>
    <name type="synonym">Brachionus muelleri</name>
    <dbReference type="NCBI Taxonomy" id="10195"/>
    <lineage>
        <taxon>Eukaryota</taxon>
        <taxon>Metazoa</taxon>
        <taxon>Spiralia</taxon>
        <taxon>Gnathifera</taxon>
        <taxon>Rotifera</taxon>
        <taxon>Eurotatoria</taxon>
        <taxon>Monogononta</taxon>
        <taxon>Pseudotrocha</taxon>
        <taxon>Ploima</taxon>
        <taxon>Brachionidae</taxon>
        <taxon>Brachionus</taxon>
    </lineage>
</organism>
<dbReference type="AlphaFoldDB" id="A0A3M7RRH5"/>
<accession>A0A3M7RRH5</accession>
<keyword evidence="2" id="KW-1185">Reference proteome</keyword>
<reference evidence="1 2" key="1">
    <citation type="journal article" date="2018" name="Sci. Rep.">
        <title>Genomic signatures of local adaptation to the degree of environmental predictability in rotifers.</title>
        <authorList>
            <person name="Franch-Gras L."/>
            <person name="Hahn C."/>
            <person name="Garcia-Roger E.M."/>
            <person name="Carmona M.J."/>
            <person name="Serra M."/>
            <person name="Gomez A."/>
        </authorList>
    </citation>
    <scope>NUCLEOTIDE SEQUENCE [LARGE SCALE GENOMIC DNA]</scope>
    <source>
        <strain evidence="1">HYR1</strain>
    </source>
</reference>
<evidence type="ECO:0000313" key="2">
    <source>
        <dbReference type="Proteomes" id="UP000276133"/>
    </source>
</evidence>